<evidence type="ECO:0000313" key="2">
    <source>
        <dbReference type="EMBL" id="OAH46016.1"/>
    </source>
</evidence>
<dbReference type="CDD" id="cd09854">
    <property type="entry name" value="PIN_VapC-like"/>
    <property type="match status" value="1"/>
</dbReference>
<reference evidence="2 3" key="1">
    <citation type="submission" date="2016-02" db="EMBL/GenBank/DDBJ databases">
        <authorList>
            <person name="Wen L."/>
            <person name="He K."/>
            <person name="Yang H."/>
        </authorList>
    </citation>
    <scope>NUCLEOTIDE SEQUENCE [LARGE SCALE GENOMIC DNA]</scope>
    <source>
        <strain evidence="2 3">CD09_2</strain>
    </source>
</reference>
<feature type="domain" description="PIN" evidence="1">
    <location>
        <begin position="2"/>
        <end position="110"/>
    </location>
</feature>
<comment type="caution">
    <text evidence="2">The sequence shown here is derived from an EMBL/GenBank/DDBJ whole genome shotgun (WGS) entry which is preliminary data.</text>
</comment>
<evidence type="ECO:0000313" key="3">
    <source>
        <dbReference type="Proteomes" id="UP000077262"/>
    </source>
</evidence>
<dbReference type="InterPro" id="IPR002716">
    <property type="entry name" value="PIN_dom"/>
</dbReference>
<protein>
    <submittedName>
        <fullName evidence="2">Ribonuclease</fullName>
    </submittedName>
</protein>
<dbReference type="Gene3D" id="3.40.50.1010">
    <property type="entry name" value="5'-nuclease"/>
    <property type="match status" value="1"/>
</dbReference>
<name>A0A177JYT8_SPHYA</name>
<accession>A0A177JYT8</accession>
<dbReference type="Proteomes" id="UP000077262">
    <property type="component" value="Unassembled WGS sequence"/>
</dbReference>
<evidence type="ECO:0000259" key="1">
    <source>
        <dbReference type="Pfam" id="PF01850"/>
    </source>
</evidence>
<sequence length="125" mass="13990">MILVDSSVWIDHLRSGNPLLTDLLNAEAVLCHPFVIGELALGSLPDRHDFLALLRDLPKATEASNDEVQLLIEAEYLFGRGIGYVDAHLLASARLTTGSRLWARDRRLHENAMRLGIAWQSDRPH</sequence>
<dbReference type="Pfam" id="PF01850">
    <property type="entry name" value="PIN"/>
    <property type="match status" value="1"/>
</dbReference>
<dbReference type="OrthoDB" id="9811788at2"/>
<dbReference type="RefSeq" id="WP_017501495.1">
    <property type="nucleotide sequence ID" value="NZ_LSTR01000021.1"/>
</dbReference>
<dbReference type="EMBL" id="LSTR01000021">
    <property type="protein sequence ID" value="OAH46016.1"/>
    <property type="molecule type" value="Genomic_DNA"/>
</dbReference>
<organism evidence="2 3">
    <name type="scientific">Sphingobium yanoikuyae</name>
    <name type="common">Sphingomonas yanoikuyae</name>
    <dbReference type="NCBI Taxonomy" id="13690"/>
    <lineage>
        <taxon>Bacteria</taxon>
        <taxon>Pseudomonadati</taxon>
        <taxon>Pseudomonadota</taxon>
        <taxon>Alphaproteobacteria</taxon>
        <taxon>Sphingomonadales</taxon>
        <taxon>Sphingomonadaceae</taxon>
        <taxon>Sphingobium</taxon>
    </lineage>
</organism>
<proteinExistence type="predicted"/>
<gene>
    <name evidence="2" type="ORF">AX777_09555</name>
</gene>
<dbReference type="AlphaFoldDB" id="A0A177JYT8"/>
<dbReference type="SUPFAM" id="SSF88723">
    <property type="entry name" value="PIN domain-like"/>
    <property type="match status" value="1"/>
</dbReference>
<dbReference type="InterPro" id="IPR029060">
    <property type="entry name" value="PIN-like_dom_sf"/>
</dbReference>